<dbReference type="InterPro" id="IPR000184">
    <property type="entry name" value="Bac_surfAg_D15"/>
</dbReference>
<dbReference type="RefSeq" id="WP_133682463.1">
    <property type="nucleotide sequence ID" value="NZ_SNZP01000012.1"/>
</dbReference>
<feature type="domain" description="POTRA" evidence="10">
    <location>
        <begin position="174"/>
        <end position="262"/>
    </location>
</feature>
<evidence type="ECO:0000256" key="7">
    <source>
        <dbReference type="ARBA" id="ARBA00023237"/>
    </source>
</evidence>
<evidence type="ECO:0000256" key="1">
    <source>
        <dbReference type="ARBA" id="ARBA00004370"/>
    </source>
</evidence>
<dbReference type="InterPro" id="IPR039910">
    <property type="entry name" value="D15-like"/>
</dbReference>
<dbReference type="GO" id="GO:0043165">
    <property type="term" value="P:Gram-negative-bacterium-type cell outer membrane assembly"/>
    <property type="evidence" value="ECO:0007669"/>
    <property type="project" value="UniProtKB-UniRule"/>
</dbReference>
<dbReference type="OrthoDB" id="9803054at2"/>
<feature type="signal peptide" evidence="8">
    <location>
        <begin position="1"/>
        <end position="19"/>
    </location>
</feature>
<comment type="caution">
    <text evidence="11">The sequence shown here is derived from an EMBL/GenBank/DDBJ whole genome shotgun (WGS) entry which is preliminary data.</text>
</comment>
<evidence type="ECO:0000256" key="4">
    <source>
        <dbReference type="ARBA" id="ARBA00022729"/>
    </source>
</evidence>
<comment type="subunit">
    <text evidence="8">Part of the Bam complex.</text>
</comment>
<keyword evidence="5 8" id="KW-0677">Repeat</keyword>
<feature type="domain" description="POTRA" evidence="10">
    <location>
        <begin position="23"/>
        <end position="90"/>
    </location>
</feature>
<dbReference type="PROSITE" id="PS51779">
    <property type="entry name" value="POTRA"/>
    <property type="match status" value="4"/>
</dbReference>
<evidence type="ECO:0000256" key="3">
    <source>
        <dbReference type="ARBA" id="ARBA00022692"/>
    </source>
</evidence>
<dbReference type="Pfam" id="PF07244">
    <property type="entry name" value="POTRA"/>
    <property type="match status" value="5"/>
</dbReference>
<dbReference type="PIRSF" id="PIRSF006076">
    <property type="entry name" value="OM_assembly_OMP85"/>
    <property type="match status" value="1"/>
</dbReference>
<reference evidence="11 12" key="1">
    <citation type="submission" date="2019-03" db="EMBL/GenBank/DDBJ databases">
        <title>Genomic Encyclopedia of Type Strains, Phase III (KMG-III): the genomes of soil and plant-associated and newly described type strains.</title>
        <authorList>
            <person name="Whitman W."/>
        </authorList>
    </citation>
    <scope>NUCLEOTIDE SEQUENCE [LARGE SCALE GENOMIC DNA]</scope>
    <source>
        <strain evidence="11 12">CECT 8976</strain>
    </source>
</reference>
<evidence type="ECO:0000256" key="8">
    <source>
        <dbReference type="HAMAP-Rule" id="MF_01430"/>
    </source>
</evidence>
<dbReference type="Gene3D" id="2.40.160.50">
    <property type="entry name" value="membrane protein fhac: a member of the omp85/tpsb transporter family"/>
    <property type="match status" value="1"/>
</dbReference>
<keyword evidence="4 8" id="KW-0732">Signal</keyword>
<evidence type="ECO:0000256" key="2">
    <source>
        <dbReference type="ARBA" id="ARBA00022452"/>
    </source>
</evidence>
<protein>
    <recommendedName>
        <fullName evidence="8 9">Outer membrane protein assembly factor BamA</fullName>
    </recommendedName>
</protein>
<keyword evidence="3 8" id="KW-0812">Transmembrane</keyword>
<keyword evidence="2 8" id="KW-1134">Transmembrane beta strand</keyword>
<evidence type="ECO:0000256" key="5">
    <source>
        <dbReference type="ARBA" id="ARBA00022737"/>
    </source>
</evidence>
<dbReference type="AlphaFoldDB" id="A0A4R7B1Z0"/>
<dbReference type="NCBIfam" id="TIGR03303">
    <property type="entry name" value="OM_YaeT"/>
    <property type="match status" value="1"/>
</dbReference>
<name>A0A4R7B1Z0_9NEIS</name>
<dbReference type="InterPro" id="IPR023707">
    <property type="entry name" value="OM_assembly_BamA"/>
</dbReference>
<dbReference type="PANTHER" id="PTHR12815:SF23">
    <property type="entry name" value="OUTER MEMBRANE PROTEIN ASSEMBLY FACTOR BAMA"/>
    <property type="match status" value="1"/>
</dbReference>
<dbReference type="FunFam" id="3.10.20.310:FF:000002">
    <property type="entry name" value="Outer membrane protein assembly factor BamA"/>
    <property type="match status" value="1"/>
</dbReference>
<dbReference type="InterPro" id="IPR010827">
    <property type="entry name" value="BamA/TamA_POTRA"/>
</dbReference>
<dbReference type="GO" id="GO:0051205">
    <property type="term" value="P:protein insertion into membrane"/>
    <property type="evidence" value="ECO:0007669"/>
    <property type="project" value="UniProtKB-UniRule"/>
</dbReference>
<keyword evidence="7 8" id="KW-0998">Cell outer membrane</keyword>
<evidence type="ECO:0000313" key="12">
    <source>
        <dbReference type="Proteomes" id="UP000295611"/>
    </source>
</evidence>
<dbReference type="PANTHER" id="PTHR12815">
    <property type="entry name" value="SORTING AND ASSEMBLY MACHINERY SAMM50 PROTEIN FAMILY MEMBER"/>
    <property type="match status" value="1"/>
</dbReference>
<feature type="domain" description="POTRA" evidence="10">
    <location>
        <begin position="346"/>
        <end position="420"/>
    </location>
</feature>
<dbReference type="Proteomes" id="UP000295611">
    <property type="component" value="Unassembled WGS sequence"/>
</dbReference>
<feature type="domain" description="POTRA" evidence="10">
    <location>
        <begin position="91"/>
        <end position="171"/>
    </location>
</feature>
<comment type="similarity">
    <text evidence="8">Belongs to the BamA family.</text>
</comment>
<dbReference type="HAMAP" id="MF_01430">
    <property type="entry name" value="OM_assembly_BamA"/>
    <property type="match status" value="1"/>
</dbReference>
<evidence type="ECO:0000313" key="11">
    <source>
        <dbReference type="EMBL" id="TDR73843.1"/>
    </source>
</evidence>
<feature type="chain" id="PRO_5021054547" description="Outer membrane protein assembly factor BamA" evidence="8">
    <location>
        <begin position="20"/>
        <end position="760"/>
    </location>
</feature>
<evidence type="ECO:0000259" key="10">
    <source>
        <dbReference type="PROSITE" id="PS51779"/>
    </source>
</evidence>
<dbReference type="Gene3D" id="3.10.20.310">
    <property type="entry name" value="membrane protein fhac"/>
    <property type="match status" value="5"/>
</dbReference>
<keyword evidence="6 8" id="KW-0472">Membrane</keyword>
<organism evidence="11 12">
    <name type="scientific">Paludibacterium purpuratum</name>
    <dbReference type="NCBI Taxonomy" id="1144873"/>
    <lineage>
        <taxon>Bacteria</taxon>
        <taxon>Pseudomonadati</taxon>
        <taxon>Pseudomonadota</taxon>
        <taxon>Betaproteobacteria</taxon>
        <taxon>Neisseriales</taxon>
        <taxon>Chromobacteriaceae</taxon>
        <taxon>Paludibacterium</taxon>
    </lineage>
</organism>
<comment type="subcellular location">
    <subcellularLocation>
        <location evidence="8">Cell outer membrane</location>
    </subcellularLocation>
    <subcellularLocation>
        <location evidence="1">Membrane</location>
    </subcellularLocation>
</comment>
<gene>
    <name evidence="8" type="primary">bamA</name>
    <name evidence="11" type="ORF">DFP86_11247</name>
</gene>
<accession>A0A4R7B1Z0</accession>
<dbReference type="EMBL" id="SNZP01000012">
    <property type="protein sequence ID" value="TDR73843.1"/>
    <property type="molecule type" value="Genomic_DNA"/>
</dbReference>
<dbReference type="InterPro" id="IPR034746">
    <property type="entry name" value="POTRA"/>
</dbReference>
<evidence type="ECO:0000256" key="6">
    <source>
        <dbReference type="ARBA" id="ARBA00023136"/>
    </source>
</evidence>
<dbReference type="GO" id="GO:0009279">
    <property type="term" value="C:cell outer membrane"/>
    <property type="evidence" value="ECO:0007669"/>
    <property type="project" value="UniProtKB-SubCell"/>
</dbReference>
<evidence type="ECO:0000256" key="9">
    <source>
        <dbReference type="NCBIfam" id="TIGR03303"/>
    </source>
</evidence>
<dbReference type="Pfam" id="PF01103">
    <property type="entry name" value="Omp85"/>
    <property type="match status" value="1"/>
</dbReference>
<comment type="function">
    <text evidence="8">Part of the outer membrane protein assembly complex, which is involved in assembly and insertion of beta-barrel proteins into the outer membrane.</text>
</comment>
<proteinExistence type="inferred from homology"/>
<keyword evidence="12" id="KW-1185">Reference proteome</keyword>
<sequence length="760" mass="83729" precursor="true">MKLKLVAAAVLGLSSAAWAVDPFVVKDIKVEGLQRTEAGTVFNYLPIKVGDTFNDQKAGDAIKALFATGFFNDVRIESSEGVVIVEVAERPVISQLTISGAKEFDKDQLKKALKENGLAESRVFDQALLDGAVQELKRQYYSRGKYSVEINPHITKLDRNRVSISLDITEGITAKIREIRIVGNQAFDTSTLLDQFAQTTGSWTSWISHDDQYSKQKLTGDLEKLRAFYQNQGYLEFNIDSTQVSISADKESVYLTINLTEGQRYTLGDLKLGGDLKVPEADLRSLLLVKRGDVFSREKVNESVTALTDRLGKEGYAFANVNVVPDLDREHNIANLMFFVDPGRRTYVRRVNISGNTKTRDEVIRREMRQLEGSYYNSANIKRSKERIDLLGYFEDINIETPAVGDAPDQVDVNVSLKERSTGSISAAVGFVQGEGLQLSAGISQSNVFGSGKTAALNVSTGKVNKVLSLSFTDPYYTADGVSLGYNVYHRSYNPDTIDLSEYKTTSTGASVTAGVPISERDRVNFTLGLDRTNITTFDNSPQQYLDYVSKHGSNSTTLSAGVSWGRDTRDSALWPTRGYTTGISFDAGLPGGNVNYYRLGHNESWFFPLSKTYTLMVGGEVGAINGYGKTSTVPFFDNYYLGGIGSVRGFESGSMGPRDANNYALGGTRKMVLNTELLFPFPGMRDNKSVRMSLFADAGTLWDDKTPGSSANQAFRYSGGLAFTWLSPVGPMKFSYAVPMHKQDGDKIQRLQFQLGTVF</sequence>